<dbReference type="HOGENOM" id="CLU_903170_0_0_1"/>
<feature type="chain" id="PRO_5004024339" description="NlpC/P60 domain-containing protein" evidence="6">
    <location>
        <begin position="17"/>
        <end position="308"/>
    </location>
</feature>
<dbReference type="PANTHER" id="PTHR47359:SF3">
    <property type="entry name" value="NLP_P60 DOMAIN-CONTAINING PROTEIN-RELATED"/>
    <property type="match status" value="1"/>
</dbReference>
<gene>
    <name evidence="8" type="ORF">COCSADRAFT_185916</name>
</gene>
<dbReference type="OrthoDB" id="2251794at2759"/>
<evidence type="ECO:0000256" key="6">
    <source>
        <dbReference type="SAM" id="SignalP"/>
    </source>
</evidence>
<feature type="signal peptide" evidence="6">
    <location>
        <begin position="1"/>
        <end position="16"/>
    </location>
</feature>
<dbReference type="InterPro" id="IPR038765">
    <property type="entry name" value="Papain-like_cys_pep_sf"/>
</dbReference>
<dbReference type="GeneID" id="19133531"/>
<keyword evidence="2" id="KW-0645">Protease</keyword>
<comment type="similarity">
    <text evidence="1">Belongs to the peptidase C40 family.</text>
</comment>
<dbReference type="EMBL" id="KB445658">
    <property type="protein sequence ID" value="EMD58253.1"/>
    <property type="molecule type" value="Genomic_DNA"/>
</dbReference>
<feature type="domain" description="NlpC/P60" evidence="7">
    <location>
        <begin position="116"/>
        <end position="265"/>
    </location>
</feature>
<name>M2RSN1_COCSN</name>
<accession>M2RSN1</accession>
<dbReference type="PROSITE" id="PS51935">
    <property type="entry name" value="NLPC_P60"/>
    <property type="match status" value="1"/>
</dbReference>
<feature type="region of interest" description="Disordered" evidence="5">
    <location>
        <begin position="71"/>
        <end position="107"/>
    </location>
</feature>
<keyword evidence="3" id="KW-0378">Hydrolase</keyword>
<sequence>MRFIISLLALSVAAKAAVVVPLELRADIKCSTGDGDGICVQDESTCKGSVVDDGCSTAGFSCCVPPDANDTGDDGDNDGGDEGVGPDDGDHIPDDDDNEPAITARDSSPLLVPRKDTCSVKVYKFALKQRGVPYKWGGGDCNGPTRGGFDSSGLTKYAVCQATSKRKVLPHSAWQQYKSRKCKHIKYANRQKGDLVFWSTKSSGRCTKDSSIKHVAVVQNDRYIIVAGKKVKRQRMWSGHGAHSFTASQSYKYHFAIYYLAYGLNSLSWASLSIANTMWVTEAFPQWAAPAVVVVGGRLANNQAIKPV</sequence>
<dbReference type="Pfam" id="PF00877">
    <property type="entry name" value="NLPC_P60"/>
    <property type="match status" value="1"/>
</dbReference>
<dbReference type="Proteomes" id="UP000016934">
    <property type="component" value="Unassembled WGS sequence"/>
</dbReference>
<dbReference type="InterPro" id="IPR051794">
    <property type="entry name" value="PG_Endopeptidase_C40"/>
</dbReference>
<dbReference type="AlphaFoldDB" id="M2RSN1"/>
<dbReference type="Gene3D" id="3.90.1720.10">
    <property type="entry name" value="endopeptidase domain like (from Nostoc punctiforme)"/>
    <property type="match status" value="1"/>
</dbReference>
<dbReference type="STRING" id="665912.M2RSN1"/>
<dbReference type="GO" id="GO:0006508">
    <property type="term" value="P:proteolysis"/>
    <property type="evidence" value="ECO:0007669"/>
    <property type="project" value="UniProtKB-KW"/>
</dbReference>
<feature type="compositionally biased region" description="Acidic residues" evidence="5">
    <location>
        <begin position="71"/>
        <end position="99"/>
    </location>
</feature>
<evidence type="ECO:0000256" key="1">
    <source>
        <dbReference type="ARBA" id="ARBA00007074"/>
    </source>
</evidence>
<keyword evidence="6" id="KW-0732">Signal</keyword>
<evidence type="ECO:0000259" key="7">
    <source>
        <dbReference type="PROSITE" id="PS51935"/>
    </source>
</evidence>
<evidence type="ECO:0000313" key="8">
    <source>
        <dbReference type="EMBL" id="EMD58253.1"/>
    </source>
</evidence>
<protein>
    <recommendedName>
        <fullName evidence="7">NlpC/P60 domain-containing protein</fullName>
    </recommendedName>
</protein>
<evidence type="ECO:0000256" key="3">
    <source>
        <dbReference type="ARBA" id="ARBA00022801"/>
    </source>
</evidence>
<keyword evidence="4" id="KW-0788">Thiol protease</keyword>
<dbReference type="SUPFAM" id="SSF54001">
    <property type="entry name" value="Cysteine proteinases"/>
    <property type="match status" value="1"/>
</dbReference>
<proteinExistence type="inferred from homology"/>
<evidence type="ECO:0000256" key="2">
    <source>
        <dbReference type="ARBA" id="ARBA00022670"/>
    </source>
</evidence>
<evidence type="ECO:0000313" key="9">
    <source>
        <dbReference type="Proteomes" id="UP000016934"/>
    </source>
</evidence>
<keyword evidence="9" id="KW-1185">Reference proteome</keyword>
<reference evidence="9" key="2">
    <citation type="journal article" date="2013" name="PLoS Genet.">
        <title>Comparative genome structure, secondary metabolite, and effector coding capacity across Cochliobolus pathogens.</title>
        <authorList>
            <person name="Condon B.J."/>
            <person name="Leng Y."/>
            <person name="Wu D."/>
            <person name="Bushley K.E."/>
            <person name="Ohm R.A."/>
            <person name="Otillar R."/>
            <person name="Martin J."/>
            <person name="Schackwitz W."/>
            <person name="Grimwood J."/>
            <person name="MohdZainudin N."/>
            <person name="Xue C."/>
            <person name="Wang R."/>
            <person name="Manning V.A."/>
            <person name="Dhillon B."/>
            <person name="Tu Z.J."/>
            <person name="Steffenson B.J."/>
            <person name="Salamov A."/>
            <person name="Sun H."/>
            <person name="Lowry S."/>
            <person name="LaButti K."/>
            <person name="Han J."/>
            <person name="Copeland A."/>
            <person name="Lindquist E."/>
            <person name="Barry K."/>
            <person name="Schmutz J."/>
            <person name="Baker S.E."/>
            <person name="Ciuffetti L.M."/>
            <person name="Grigoriev I.V."/>
            <person name="Zhong S."/>
            <person name="Turgeon B.G."/>
        </authorList>
    </citation>
    <scope>NUCLEOTIDE SEQUENCE [LARGE SCALE GENOMIC DNA]</scope>
    <source>
        <strain evidence="9">ND90Pr / ATCC 201652</strain>
    </source>
</reference>
<evidence type="ECO:0000256" key="4">
    <source>
        <dbReference type="ARBA" id="ARBA00022807"/>
    </source>
</evidence>
<organism evidence="8 9">
    <name type="scientific">Cochliobolus sativus (strain ND90Pr / ATCC 201652)</name>
    <name type="common">Common root rot and spot blotch fungus</name>
    <name type="synonym">Bipolaris sorokiniana</name>
    <dbReference type="NCBI Taxonomy" id="665912"/>
    <lineage>
        <taxon>Eukaryota</taxon>
        <taxon>Fungi</taxon>
        <taxon>Dikarya</taxon>
        <taxon>Ascomycota</taxon>
        <taxon>Pezizomycotina</taxon>
        <taxon>Dothideomycetes</taxon>
        <taxon>Pleosporomycetidae</taxon>
        <taxon>Pleosporales</taxon>
        <taxon>Pleosporineae</taxon>
        <taxon>Pleosporaceae</taxon>
        <taxon>Bipolaris</taxon>
    </lineage>
</organism>
<dbReference type="GO" id="GO:0008234">
    <property type="term" value="F:cysteine-type peptidase activity"/>
    <property type="evidence" value="ECO:0007669"/>
    <property type="project" value="UniProtKB-KW"/>
</dbReference>
<dbReference type="RefSeq" id="XP_007706020.1">
    <property type="nucleotide sequence ID" value="XM_007707830.1"/>
</dbReference>
<dbReference type="InterPro" id="IPR000064">
    <property type="entry name" value="NLP_P60_dom"/>
</dbReference>
<dbReference type="OMA" id="CCIKRED"/>
<dbReference type="PANTHER" id="PTHR47359">
    <property type="entry name" value="PEPTIDOGLYCAN DL-ENDOPEPTIDASE CWLO"/>
    <property type="match status" value="1"/>
</dbReference>
<dbReference type="KEGG" id="bsc:COCSADRAFT_185916"/>
<evidence type="ECO:0000256" key="5">
    <source>
        <dbReference type="SAM" id="MobiDB-lite"/>
    </source>
</evidence>
<reference evidence="8 9" key="1">
    <citation type="journal article" date="2012" name="PLoS Pathog.">
        <title>Diverse lifestyles and strategies of plant pathogenesis encoded in the genomes of eighteen Dothideomycetes fungi.</title>
        <authorList>
            <person name="Ohm R.A."/>
            <person name="Feau N."/>
            <person name="Henrissat B."/>
            <person name="Schoch C.L."/>
            <person name="Horwitz B.A."/>
            <person name="Barry K.W."/>
            <person name="Condon B.J."/>
            <person name="Copeland A.C."/>
            <person name="Dhillon B."/>
            <person name="Glaser F."/>
            <person name="Hesse C.N."/>
            <person name="Kosti I."/>
            <person name="LaButti K."/>
            <person name="Lindquist E.A."/>
            <person name="Lucas S."/>
            <person name="Salamov A.A."/>
            <person name="Bradshaw R.E."/>
            <person name="Ciuffetti L."/>
            <person name="Hamelin R.C."/>
            <person name="Kema G.H.J."/>
            <person name="Lawrence C."/>
            <person name="Scott J.A."/>
            <person name="Spatafora J.W."/>
            <person name="Turgeon B.G."/>
            <person name="de Wit P.J.G.M."/>
            <person name="Zhong S."/>
            <person name="Goodwin S.B."/>
            <person name="Grigoriev I.V."/>
        </authorList>
    </citation>
    <scope>NUCLEOTIDE SEQUENCE [LARGE SCALE GENOMIC DNA]</scope>
    <source>
        <strain evidence="9">ND90Pr / ATCC 201652</strain>
    </source>
</reference>